<organism evidence="2 3">
    <name type="scientific">Streptomyces chryseus</name>
    <dbReference type="NCBI Taxonomy" id="68186"/>
    <lineage>
        <taxon>Bacteria</taxon>
        <taxon>Bacillati</taxon>
        <taxon>Actinomycetota</taxon>
        <taxon>Actinomycetes</taxon>
        <taxon>Kitasatosporales</taxon>
        <taxon>Streptomycetaceae</taxon>
        <taxon>Streptomyces</taxon>
    </lineage>
</organism>
<protein>
    <recommendedName>
        <fullName evidence="4">Secreted protein</fullName>
    </recommendedName>
</protein>
<comment type="caution">
    <text evidence="2">The sequence shown here is derived from an EMBL/GenBank/DDBJ whole genome shotgun (WGS) entry which is preliminary data.</text>
</comment>
<keyword evidence="3" id="KW-1185">Reference proteome</keyword>
<proteinExistence type="predicted"/>
<keyword evidence="1" id="KW-0732">Signal</keyword>
<dbReference type="Proteomes" id="UP000599437">
    <property type="component" value="Unassembled WGS sequence"/>
</dbReference>
<evidence type="ECO:0008006" key="4">
    <source>
        <dbReference type="Google" id="ProtNLM"/>
    </source>
</evidence>
<gene>
    <name evidence="2" type="ORF">GCM10010346_57130</name>
</gene>
<dbReference type="EMBL" id="BMVO01000027">
    <property type="protein sequence ID" value="GHB26069.1"/>
    <property type="molecule type" value="Genomic_DNA"/>
</dbReference>
<feature type="signal peptide" evidence="1">
    <location>
        <begin position="1"/>
        <end position="29"/>
    </location>
</feature>
<evidence type="ECO:0000313" key="2">
    <source>
        <dbReference type="EMBL" id="GHB26069.1"/>
    </source>
</evidence>
<reference evidence="3" key="1">
    <citation type="journal article" date="2019" name="Int. J. Syst. Evol. Microbiol.">
        <title>The Global Catalogue of Microorganisms (GCM) 10K type strain sequencing project: providing services to taxonomists for standard genome sequencing and annotation.</title>
        <authorList>
            <consortium name="The Broad Institute Genomics Platform"/>
            <consortium name="The Broad Institute Genome Sequencing Center for Infectious Disease"/>
            <person name="Wu L."/>
            <person name="Ma J."/>
        </authorList>
    </citation>
    <scope>NUCLEOTIDE SEQUENCE [LARGE SCALE GENOMIC DNA]</scope>
    <source>
        <strain evidence="3">JCM 4737</strain>
    </source>
</reference>
<evidence type="ECO:0000313" key="3">
    <source>
        <dbReference type="Proteomes" id="UP000599437"/>
    </source>
</evidence>
<accession>A0ABQ3E5V3</accession>
<feature type="chain" id="PRO_5046813388" description="Secreted protein" evidence="1">
    <location>
        <begin position="30"/>
        <end position="165"/>
    </location>
</feature>
<dbReference type="RefSeq" id="WP_138896575.1">
    <property type="nucleotide sequence ID" value="NZ_BMVO01000027.1"/>
</dbReference>
<sequence>MRTTALRAGLAAAVLTGLTAFAVPATAQAADPNGARTPEPATTAAPAADGNFYAYEFVGLMGEYCAWAGDDANWSTCSPRGGIRNQASSVENRGFPGAYEDVLVYWDNADDAGGWDGARACIQNGWSYGHLYAYRFPANGAGGGEKMENNISAHRWVHSCTEDPL</sequence>
<evidence type="ECO:0000256" key="1">
    <source>
        <dbReference type="SAM" id="SignalP"/>
    </source>
</evidence>
<name>A0ABQ3E5V3_9ACTN</name>